<evidence type="ECO:0000256" key="4">
    <source>
        <dbReference type="ARBA" id="ARBA00023224"/>
    </source>
</evidence>
<comment type="caution">
    <text evidence="5">The sequence shown here is derived from an EMBL/GenBank/DDBJ whole genome shotgun (WGS) entry which is preliminary data.</text>
</comment>
<protein>
    <submittedName>
        <fullName evidence="5">Hydroxycarboxylic acid receptor 2</fullName>
    </submittedName>
</protein>
<dbReference type="PANTHER" id="PTHR46048:SF6">
    <property type="entry name" value="HYDROXYCARBOXYLIC ACID RECEPTOR 2"/>
    <property type="match status" value="1"/>
</dbReference>
<dbReference type="GO" id="GO:0005886">
    <property type="term" value="C:plasma membrane"/>
    <property type="evidence" value="ECO:0007669"/>
    <property type="project" value="TreeGrafter"/>
</dbReference>
<sequence length="82" mass="8761">MLTASRAGSSFFLMAIAVDRYTRAVHPHHPISSLSMCKAGPGASGLGLIVISKTAHVFTLQDINTSYCESFTIDTEPNSNMS</sequence>
<evidence type="ECO:0000256" key="1">
    <source>
        <dbReference type="ARBA" id="ARBA00004141"/>
    </source>
</evidence>
<dbReference type="InterPro" id="IPR051893">
    <property type="entry name" value="HCARs"/>
</dbReference>
<keyword evidence="4" id="KW-0807">Transducer</keyword>
<keyword evidence="2" id="KW-0297">G-protein coupled receptor</keyword>
<accession>A0A834F608</accession>
<comment type="subcellular location">
    <subcellularLocation>
        <location evidence="1">Membrane</location>
        <topology evidence="1">Multi-pass membrane protein</topology>
    </subcellularLocation>
</comment>
<dbReference type="Proteomes" id="UP000646548">
    <property type="component" value="Unassembled WGS sequence"/>
</dbReference>
<gene>
    <name evidence="5" type="ORF">FQA47_014803</name>
</gene>
<keyword evidence="3 5" id="KW-0675">Receptor</keyword>
<evidence type="ECO:0000256" key="2">
    <source>
        <dbReference type="ARBA" id="ARBA00023040"/>
    </source>
</evidence>
<evidence type="ECO:0000256" key="3">
    <source>
        <dbReference type="ARBA" id="ARBA00023170"/>
    </source>
</evidence>
<evidence type="ECO:0000313" key="5">
    <source>
        <dbReference type="EMBL" id="KAF6722871.1"/>
    </source>
</evidence>
<reference evidence="5" key="1">
    <citation type="journal article" name="BMC Genomics">
        <title>Long-read sequencing and de novo genome assembly of marine medaka (Oryzias melastigma).</title>
        <authorList>
            <person name="Liang P."/>
            <person name="Saqib H.S.A."/>
            <person name="Ni X."/>
            <person name="Shen Y."/>
        </authorList>
    </citation>
    <scope>NUCLEOTIDE SEQUENCE</scope>
    <source>
        <strain evidence="5">Bigg-433</strain>
    </source>
</reference>
<dbReference type="GO" id="GO:0004930">
    <property type="term" value="F:G protein-coupled receptor activity"/>
    <property type="evidence" value="ECO:0007669"/>
    <property type="project" value="UniProtKB-KW"/>
</dbReference>
<proteinExistence type="predicted"/>
<dbReference type="PANTHER" id="PTHR46048">
    <property type="entry name" value="HYDROXYCARBOXYLIC ACID RECEPTOR 2"/>
    <property type="match status" value="1"/>
</dbReference>
<dbReference type="AlphaFoldDB" id="A0A834F608"/>
<dbReference type="SUPFAM" id="SSF81321">
    <property type="entry name" value="Family A G protein-coupled receptor-like"/>
    <property type="match status" value="1"/>
</dbReference>
<dbReference type="EMBL" id="WKFB01000445">
    <property type="protein sequence ID" value="KAF6722871.1"/>
    <property type="molecule type" value="Genomic_DNA"/>
</dbReference>
<evidence type="ECO:0000313" key="6">
    <source>
        <dbReference type="Proteomes" id="UP000646548"/>
    </source>
</evidence>
<name>A0A834F608_ORYME</name>
<organism evidence="5 6">
    <name type="scientific">Oryzias melastigma</name>
    <name type="common">Marine medaka</name>
    <dbReference type="NCBI Taxonomy" id="30732"/>
    <lineage>
        <taxon>Eukaryota</taxon>
        <taxon>Metazoa</taxon>
        <taxon>Chordata</taxon>
        <taxon>Craniata</taxon>
        <taxon>Vertebrata</taxon>
        <taxon>Euteleostomi</taxon>
        <taxon>Actinopterygii</taxon>
        <taxon>Neopterygii</taxon>
        <taxon>Teleostei</taxon>
        <taxon>Neoteleostei</taxon>
        <taxon>Acanthomorphata</taxon>
        <taxon>Ovalentaria</taxon>
        <taxon>Atherinomorphae</taxon>
        <taxon>Beloniformes</taxon>
        <taxon>Adrianichthyidae</taxon>
        <taxon>Oryziinae</taxon>
        <taxon>Oryzias</taxon>
    </lineage>
</organism>